<accession>A0ABD1WFC9</accession>
<organism evidence="1 2">
    <name type="scientific">Forsythia ovata</name>
    <dbReference type="NCBI Taxonomy" id="205694"/>
    <lineage>
        <taxon>Eukaryota</taxon>
        <taxon>Viridiplantae</taxon>
        <taxon>Streptophyta</taxon>
        <taxon>Embryophyta</taxon>
        <taxon>Tracheophyta</taxon>
        <taxon>Spermatophyta</taxon>
        <taxon>Magnoliopsida</taxon>
        <taxon>eudicotyledons</taxon>
        <taxon>Gunneridae</taxon>
        <taxon>Pentapetalae</taxon>
        <taxon>asterids</taxon>
        <taxon>lamiids</taxon>
        <taxon>Lamiales</taxon>
        <taxon>Oleaceae</taxon>
        <taxon>Forsythieae</taxon>
        <taxon>Forsythia</taxon>
    </lineage>
</organism>
<protein>
    <submittedName>
        <fullName evidence="1">Uncharacterized protein</fullName>
    </submittedName>
</protein>
<reference evidence="2" key="1">
    <citation type="submission" date="2024-07" db="EMBL/GenBank/DDBJ databases">
        <title>Two chromosome-level genome assemblies of Korean endemic species Abeliophyllum distichum and Forsythia ovata (Oleaceae).</title>
        <authorList>
            <person name="Jang H."/>
        </authorList>
    </citation>
    <scope>NUCLEOTIDE SEQUENCE [LARGE SCALE GENOMIC DNA]</scope>
</reference>
<evidence type="ECO:0000313" key="2">
    <source>
        <dbReference type="Proteomes" id="UP001604277"/>
    </source>
</evidence>
<gene>
    <name evidence="1" type="ORF">Fot_09928</name>
</gene>
<sequence>MARMKDKCLQLVLDKDSFALEVMTVPLLESFERLDFEKYDRTTDSLNHLRTFVDLMRLHGMPLPDSLNRRSRFQRRVSSIIWRVSPGIRRETTLQPSWEDEGVEMENK</sequence>
<dbReference type="Proteomes" id="UP001604277">
    <property type="component" value="Unassembled WGS sequence"/>
</dbReference>
<dbReference type="EMBL" id="JBFOLJ010000003">
    <property type="protein sequence ID" value="KAL2548398.1"/>
    <property type="molecule type" value="Genomic_DNA"/>
</dbReference>
<dbReference type="AlphaFoldDB" id="A0ABD1WFC9"/>
<evidence type="ECO:0000313" key="1">
    <source>
        <dbReference type="EMBL" id="KAL2548398.1"/>
    </source>
</evidence>
<keyword evidence="2" id="KW-1185">Reference proteome</keyword>
<proteinExistence type="predicted"/>
<comment type="caution">
    <text evidence="1">The sequence shown here is derived from an EMBL/GenBank/DDBJ whole genome shotgun (WGS) entry which is preliminary data.</text>
</comment>
<name>A0ABD1WFC9_9LAMI</name>